<proteinExistence type="predicted"/>
<dbReference type="SUPFAM" id="SSF48452">
    <property type="entry name" value="TPR-like"/>
    <property type="match status" value="1"/>
</dbReference>
<dbReference type="Proteomes" id="UP000638732">
    <property type="component" value="Unassembled WGS sequence"/>
</dbReference>
<dbReference type="PROSITE" id="PS50005">
    <property type="entry name" value="TPR"/>
    <property type="match status" value="1"/>
</dbReference>
<dbReference type="SMART" id="SM00028">
    <property type="entry name" value="TPR"/>
    <property type="match status" value="3"/>
</dbReference>
<evidence type="ECO:0000256" key="2">
    <source>
        <dbReference type="SAM" id="SignalP"/>
    </source>
</evidence>
<dbReference type="InterPro" id="IPR019734">
    <property type="entry name" value="TPR_rpt"/>
</dbReference>
<feature type="chain" id="PRO_5037408188" evidence="2">
    <location>
        <begin position="19"/>
        <end position="292"/>
    </location>
</feature>
<dbReference type="InterPro" id="IPR011990">
    <property type="entry name" value="TPR-like_helical_dom_sf"/>
</dbReference>
<keyword evidence="2" id="KW-0732">Signal</keyword>
<dbReference type="AlphaFoldDB" id="A0A966DVJ3"/>
<keyword evidence="1" id="KW-0802">TPR repeat</keyword>
<accession>A0A966DVJ3</accession>
<dbReference type="Pfam" id="PF13432">
    <property type="entry name" value="TPR_16"/>
    <property type="match status" value="1"/>
</dbReference>
<keyword evidence="4" id="KW-1185">Reference proteome</keyword>
<feature type="signal peptide" evidence="2">
    <location>
        <begin position="1"/>
        <end position="18"/>
    </location>
</feature>
<name>A0A966DVJ3_9SPHI</name>
<evidence type="ECO:0000256" key="1">
    <source>
        <dbReference type="PROSITE-ProRule" id="PRU00339"/>
    </source>
</evidence>
<sequence length="292" mass="33938">MKRLILIVFIAIVHFAQAQQQHPRAMVDYDFIFDRPFTTCEKKWVIFPKAADAKNYAFGYIYMDEQAGFTFRLQGAFYIDEDKNFILDSAATPKNSITNYRLESNTRLVALVPLIHYAQLKITAEPEWVKSYYTISHDEAYRDFRRGFNFNAARQCDSALVYLEKVYQKNPNYSGLTFEFVYACNELNQYDRSITILQEAIKNEPDNGMFYRELGYAYLGKKDYDDAITTYQKGIDVLGDKADSQKSEMAINLAQVYKFKGETDSYQEWGKKAKLWAPLNSAVYKHIVSLGF</sequence>
<feature type="repeat" description="TPR" evidence="1">
    <location>
        <begin position="208"/>
        <end position="241"/>
    </location>
</feature>
<dbReference type="EMBL" id="WWEO01000043">
    <property type="protein sequence ID" value="NCD70599.1"/>
    <property type="molecule type" value="Genomic_DNA"/>
</dbReference>
<evidence type="ECO:0000313" key="3">
    <source>
        <dbReference type="EMBL" id="NCD70599.1"/>
    </source>
</evidence>
<dbReference type="Gene3D" id="1.25.40.10">
    <property type="entry name" value="Tetratricopeptide repeat domain"/>
    <property type="match status" value="1"/>
</dbReference>
<protein>
    <submittedName>
        <fullName evidence="3">Tetratricopeptide repeat protein</fullName>
    </submittedName>
</protein>
<gene>
    <name evidence="3" type="ORF">GSY63_14625</name>
</gene>
<comment type="caution">
    <text evidence="3">The sequence shown here is derived from an EMBL/GenBank/DDBJ whole genome shotgun (WGS) entry which is preliminary data.</text>
</comment>
<reference evidence="3" key="1">
    <citation type="submission" date="2020-01" db="EMBL/GenBank/DDBJ databases">
        <authorList>
            <person name="Seo Y.L."/>
        </authorList>
    </citation>
    <scope>NUCLEOTIDE SEQUENCE</scope>
    <source>
        <strain evidence="3">R11</strain>
    </source>
</reference>
<organism evidence="3 4">
    <name type="scientific">Mucilaginibacter agri</name>
    <dbReference type="NCBI Taxonomy" id="2695265"/>
    <lineage>
        <taxon>Bacteria</taxon>
        <taxon>Pseudomonadati</taxon>
        <taxon>Bacteroidota</taxon>
        <taxon>Sphingobacteriia</taxon>
        <taxon>Sphingobacteriales</taxon>
        <taxon>Sphingobacteriaceae</taxon>
        <taxon>Mucilaginibacter</taxon>
    </lineage>
</organism>
<dbReference type="RefSeq" id="WP_166586567.1">
    <property type="nucleotide sequence ID" value="NZ_WWEO01000043.1"/>
</dbReference>
<evidence type="ECO:0000313" key="4">
    <source>
        <dbReference type="Proteomes" id="UP000638732"/>
    </source>
</evidence>
<reference evidence="3" key="2">
    <citation type="submission" date="2020-10" db="EMBL/GenBank/DDBJ databases">
        <title>Mucilaginibacter sp. nov., isolated from soil.</title>
        <authorList>
            <person name="Jeon C.O."/>
        </authorList>
    </citation>
    <scope>NUCLEOTIDE SEQUENCE</scope>
    <source>
        <strain evidence="3">R11</strain>
    </source>
</reference>